<dbReference type="AlphaFoldDB" id="A0A4Y7XEC8"/>
<keyword evidence="4" id="KW-1133">Transmembrane helix</keyword>
<protein>
    <submittedName>
        <fullName evidence="5">Prepilin-type N-terminal cleavage/methylation domain-containing protein</fullName>
    </submittedName>
</protein>
<keyword evidence="6" id="KW-1185">Reference proteome</keyword>
<keyword evidence="2" id="KW-0488">Methylation</keyword>
<keyword evidence="4" id="KW-0812">Transmembrane</keyword>
<evidence type="ECO:0000313" key="6">
    <source>
        <dbReference type="Proteomes" id="UP000297834"/>
    </source>
</evidence>
<reference evidence="5 6" key="1">
    <citation type="submission" date="2019-03" db="EMBL/GenBank/DDBJ databases">
        <title>Alkanindiges illinoisensis: a potential pathogenic isolated from ascites of a gastric cancer patient with abdominal metastasis.</title>
        <authorList>
            <person name="Hu X."/>
            <person name="Yang B."/>
            <person name="Yan X."/>
            <person name="Lin L."/>
            <person name="Zhao H."/>
            <person name="Zhou F."/>
            <person name="Su B."/>
            <person name="Chen J."/>
            <person name="Rui Y."/>
            <person name="Wang Q."/>
            <person name="Zheng L."/>
        </authorList>
    </citation>
    <scope>NUCLEOTIDE SEQUENCE [LARGE SCALE GENOMIC DNA]</scope>
    <source>
        <strain evidence="5 6">NFYY 23406</strain>
    </source>
</reference>
<sequence length="160" mass="16320">MNAQKGFTLIELMIVVAIIGILAAVAIPAYQDYTKRAKVTEGLSLASSAKTAVAENASNASKYSLGWTTPAATPNVKSVAVSDTNGEITVTYDKPVSDGATLVLAPYTGATPAALPDSTKAYTPPADAVQWQCLAAGATKKVSSATAGTLEAKLAPSNCR</sequence>
<keyword evidence="3" id="KW-0281">Fimbrium</keyword>
<dbReference type="PANTHER" id="PTHR30093">
    <property type="entry name" value="GENERAL SECRETION PATHWAY PROTEIN G"/>
    <property type="match status" value="1"/>
</dbReference>
<gene>
    <name evidence="5" type="ORF">E2B99_06080</name>
</gene>
<evidence type="ECO:0000313" key="5">
    <source>
        <dbReference type="EMBL" id="TEU27954.1"/>
    </source>
</evidence>
<dbReference type="PANTHER" id="PTHR30093:SF34">
    <property type="entry name" value="PREPILIN PEPTIDASE-DEPENDENT PROTEIN D"/>
    <property type="match status" value="1"/>
</dbReference>
<evidence type="ECO:0000256" key="3">
    <source>
        <dbReference type="RuleBase" id="RU000389"/>
    </source>
</evidence>
<name>A0A4Y7XEC8_9GAMM</name>
<dbReference type="GO" id="GO:0044096">
    <property type="term" value="C:type IV pilus"/>
    <property type="evidence" value="ECO:0007669"/>
    <property type="project" value="TreeGrafter"/>
</dbReference>
<dbReference type="Pfam" id="PF00114">
    <property type="entry name" value="Pilin"/>
    <property type="match status" value="1"/>
</dbReference>
<dbReference type="Proteomes" id="UP000297834">
    <property type="component" value="Unassembled WGS sequence"/>
</dbReference>
<dbReference type="Gene3D" id="3.30.700.10">
    <property type="entry name" value="Glycoprotein, Type 4 Pilin"/>
    <property type="match status" value="1"/>
</dbReference>
<dbReference type="OrthoDB" id="115249at2"/>
<evidence type="ECO:0000256" key="2">
    <source>
        <dbReference type="ARBA" id="ARBA00022481"/>
    </source>
</evidence>
<dbReference type="InterPro" id="IPR012902">
    <property type="entry name" value="N_methyl_site"/>
</dbReference>
<evidence type="ECO:0000256" key="4">
    <source>
        <dbReference type="SAM" id="Phobius"/>
    </source>
</evidence>
<dbReference type="SUPFAM" id="SSF54523">
    <property type="entry name" value="Pili subunits"/>
    <property type="match status" value="1"/>
</dbReference>
<dbReference type="Pfam" id="PF07963">
    <property type="entry name" value="N_methyl"/>
    <property type="match status" value="1"/>
</dbReference>
<accession>A0A4Y7XEC8</accession>
<keyword evidence="4" id="KW-0472">Membrane</keyword>
<comment type="caution">
    <text evidence="5">The sequence shown here is derived from an EMBL/GenBank/DDBJ whole genome shotgun (WGS) entry which is preliminary data.</text>
</comment>
<feature type="transmembrane region" description="Helical" evidence="4">
    <location>
        <begin position="6"/>
        <end position="30"/>
    </location>
</feature>
<comment type="similarity">
    <text evidence="1 3">Belongs to the N-Me-Phe pilin family.</text>
</comment>
<evidence type="ECO:0000256" key="1">
    <source>
        <dbReference type="ARBA" id="ARBA00005233"/>
    </source>
</evidence>
<dbReference type="InterPro" id="IPR045584">
    <property type="entry name" value="Pilin-like"/>
</dbReference>
<proteinExistence type="inferred from homology"/>
<dbReference type="InterPro" id="IPR001082">
    <property type="entry name" value="Pilin"/>
</dbReference>
<dbReference type="NCBIfam" id="TIGR02532">
    <property type="entry name" value="IV_pilin_GFxxxE"/>
    <property type="match status" value="1"/>
</dbReference>
<dbReference type="EMBL" id="SNTY01000018">
    <property type="protein sequence ID" value="TEU27954.1"/>
    <property type="molecule type" value="Genomic_DNA"/>
</dbReference>
<dbReference type="RefSeq" id="WP_134244060.1">
    <property type="nucleotide sequence ID" value="NZ_SNTY01000018.1"/>
</dbReference>
<dbReference type="PROSITE" id="PS00409">
    <property type="entry name" value="PROKAR_NTER_METHYL"/>
    <property type="match status" value="1"/>
</dbReference>
<dbReference type="GO" id="GO:0043107">
    <property type="term" value="P:type IV pilus-dependent motility"/>
    <property type="evidence" value="ECO:0007669"/>
    <property type="project" value="TreeGrafter"/>
</dbReference>
<dbReference type="GO" id="GO:0007155">
    <property type="term" value="P:cell adhesion"/>
    <property type="evidence" value="ECO:0007669"/>
    <property type="project" value="InterPro"/>
</dbReference>
<organism evidence="5 6">
    <name type="scientific">Alkanindiges illinoisensis</name>
    <dbReference type="NCBI Taxonomy" id="197183"/>
    <lineage>
        <taxon>Bacteria</taxon>
        <taxon>Pseudomonadati</taxon>
        <taxon>Pseudomonadota</taxon>
        <taxon>Gammaproteobacteria</taxon>
        <taxon>Moraxellales</taxon>
        <taxon>Moraxellaceae</taxon>
        <taxon>Alkanindiges</taxon>
    </lineage>
</organism>